<evidence type="ECO:0000313" key="1">
    <source>
        <dbReference type="EMBL" id="QCB65965.1"/>
    </source>
</evidence>
<proteinExistence type="predicted"/>
<sequence>MLLPSLNPKEKTMHLHLTESSARPGMQVTAEAEREYWMSRQKAAVKAPAEIDVHAFHDALGLMYPLNWSTSDNGVWETFMLQEMVCGDVTEIYARCGARYFRLRDVCNLSHAQIKTRIKEGFNLFQK</sequence>
<reference evidence="1" key="1">
    <citation type="submission" date="2019-02" db="EMBL/GenBank/DDBJ databases">
        <title>Complete sequencing of an IncF-type plasmid harboring a novel type IV secretion system and transposon Tn91 Carrying blaNDM-1 in clinical isolates of Raoultella ornithinolytica.</title>
        <authorList>
            <person name="Jin Z."/>
            <person name="Yu C."/>
            <person name="Wei X."/>
            <person name="Wang Z."/>
            <person name="Wu L."/>
            <person name="Guo H."/>
        </authorList>
    </citation>
    <scope>NUCLEOTIDE SEQUENCE</scope>
    <source>
        <strain evidence="1">B1645-1</strain>
        <plasmid evidence="1">pCYNDM01</plasmid>
    </source>
</reference>
<protein>
    <submittedName>
        <fullName evidence="1">Uncharacterized protein</fullName>
    </submittedName>
</protein>
<accession>A0A4D6FW48</accession>
<name>A0A4D6FW48_RAOOR</name>
<dbReference type="EMBL" id="MK510953">
    <property type="protein sequence ID" value="QCB65965.1"/>
    <property type="molecule type" value="Genomic_DNA"/>
</dbReference>
<organism evidence="1">
    <name type="scientific">Raoultella ornithinolytica</name>
    <name type="common">Klebsiella ornithinolytica</name>
    <dbReference type="NCBI Taxonomy" id="54291"/>
    <lineage>
        <taxon>Bacteria</taxon>
        <taxon>Pseudomonadati</taxon>
        <taxon>Pseudomonadota</taxon>
        <taxon>Gammaproteobacteria</taxon>
        <taxon>Enterobacterales</taxon>
        <taxon>Enterobacteriaceae</taxon>
        <taxon>Klebsiella/Raoultella group</taxon>
        <taxon>Raoultella</taxon>
    </lineage>
</organism>
<keyword evidence="1" id="KW-0614">Plasmid</keyword>
<dbReference type="AlphaFoldDB" id="A0A4D6FW48"/>
<geneLocation type="plasmid" evidence="1">
    <name>pCYNDM01</name>
</geneLocation>